<dbReference type="InterPro" id="IPR051266">
    <property type="entry name" value="CLCR"/>
</dbReference>
<dbReference type="CDD" id="cd01465">
    <property type="entry name" value="vWA_subgroup"/>
    <property type="match status" value="1"/>
</dbReference>
<dbReference type="PROSITE" id="PS50234">
    <property type="entry name" value="VWFA"/>
    <property type="match status" value="1"/>
</dbReference>
<gene>
    <name evidence="2" type="ORF">C4C32_00745</name>
</gene>
<feature type="domain" description="VWFA" evidence="1">
    <location>
        <begin position="195"/>
        <end position="373"/>
    </location>
</feature>
<dbReference type="InterPro" id="IPR002035">
    <property type="entry name" value="VWF_A"/>
</dbReference>
<dbReference type="Proteomes" id="UP000663914">
    <property type="component" value="Chromosome"/>
</dbReference>
<dbReference type="InterPro" id="IPR021908">
    <property type="entry name" value="YfbK_C"/>
</dbReference>
<evidence type="ECO:0000313" key="3">
    <source>
        <dbReference type="Proteomes" id="UP000663914"/>
    </source>
</evidence>
<dbReference type="Pfam" id="PF12034">
    <property type="entry name" value="YfbK_C"/>
    <property type="match status" value="1"/>
</dbReference>
<dbReference type="PANTHER" id="PTHR10579">
    <property type="entry name" value="CALCIUM-ACTIVATED CHLORIDE CHANNEL REGULATOR"/>
    <property type="match status" value="1"/>
</dbReference>
<dbReference type="Pfam" id="PF00092">
    <property type="entry name" value="VWA"/>
    <property type="match status" value="1"/>
</dbReference>
<dbReference type="EMBL" id="CP072011">
    <property type="protein sequence ID" value="QTH14473.1"/>
    <property type="molecule type" value="Genomic_DNA"/>
</dbReference>
<evidence type="ECO:0000313" key="2">
    <source>
        <dbReference type="EMBL" id="QTH14473.1"/>
    </source>
</evidence>
<evidence type="ECO:0000259" key="1">
    <source>
        <dbReference type="PROSITE" id="PS50234"/>
    </source>
</evidence>
<reference evidence="2" key="2">
    <citation type="submission" date="2021-03" db="EMBL/GenBank/DDBJ databases">
        <authorList>
            <person name="Valentovich L.N."/>
            <person name="Akhremchuk A.E."/>
            <person name="Miamin V.E."/>
        </authorList>
    </citation>
    <scope>NUCLEOTIDE SEQUENCE</scope>
    <source>
        <strain evidence="2">3prime</strain>
    </source>
</reference>
<dbReference type="Pfam" id="PF12450">
    <property type="entry name" value="vWF_A"/>
    <property type="match status" value="1"/>
</dbReference>
<dbReference type="PROSITE" id="PS51257">
    <property type="entry name" value="PROKAR_LIPOPROTEIN"/>
    <property type="match status" value="1"/>
</dbReference>
<reference evidence="2" key="1">
    <citation type="book" date="2019" name="MICROBIAL BIOTECHNOLOGY" publisher="Unknown Publisher">
        <title>Optimization of recombineering for directed mutagenesis of bacteria Pseudomonas corrugata 3'.</title>
        <authorList>
            <person name="Buinitskaja S.V."/>
            <person name="Pilipenok N."/>
            <person name="Valentovich L.N."/>
        </authorList>
    </citation>
    <scope>NUCLEOTIDE SEQUENCE</scope>
    <source>
        <strain evidence="2">3prime</strain>
    </source>
</reference>
<accession>A0A8B6URE6</accession>
<dbReference type="AlphaFoldDB" id="A0A8B6URE6"/>
<dbReference type="InterPro" id="IPR022156">
    <property type="entry name" value="Uncharacterised_YfbK_N"/>
</dbReference>
<dbReference type="PANTHER" id="PTHR10579:SF43">
    <property type="entry name" value="ZINC FINGER (C3HC4-TYPE RING FINGER) FAMILY PROTEIN"/>
    <property type="match status" value="1"/>
</dbReference>
<dbReference type="InterPro" id="IPR036465">
    <property type="entry name" value="vWFA_dom_sf"/>
</dbReference>
<name>A0A8B6URE6_9PSED</name>
<proteinExistence type="predicted"/>
<dbReference type="Gene3D" id="3.40.50.410">
    <property type="entry name" value="von Willebrand factor, type A domain"/>
    <property type="match status" value="1"/>
</dbReference>
<protein>
    <submittedName>
        <fullName evidence="2">VWA domain-containing protein</fullName>
    </submittedName>
</protein>
<sequence>MSRPLPFLRPAAQGFAVTLLVALAGCSQPYGETTKPGEPVAAAPSSELKGEVAYVAQPAVQPMSAPAPMASSKVMNDSIVGDYRSEPREQYEKLPDNPIHSVAETPVSTFSVDVDTGSYANVRRFLNQGSLPPEGAVRLEEMVNYFPYTYALPTDGSPFGVTTEVAPSPWNPHTRLLRIGIKASDRAVADLAPANLVFLVDVSGSMDRREGLPLVKGTLKLLVDQLRDQDRVSLVAYAGESRVVLKPTSGRDKVKIRNAIDQLDAGGSTAGASGIELAYQMARESFIDKGINRILLATDGDFNVGVSDFDSLKQMAVDQRKSGVSLTTLGFGVDNYNEHLMEQLADAGDGNYAYIDNLLEARKVLVDQLSSTLAVVARDVKLQVEFNPAQVSEYRLLGYENRGLKREDFSNDKIDAGEIGAGHTVTALYEIVPKGEQGWLEPLRYASPQPKQEGKAGELAMVRVRYKPAEGGSSRLIEHPIASAQGEGKASDDLRFSAAVAAFAQQLKGEGRYTGSMSLKDTAQLARSARGDDPFGLRAEFVQMVELAQSLKPEAKHGS</sequence>
<organism evidence="2 3">
    <name type="scientific">Pseudomonas corrugata</name>
    <dbReference type="NCBI Taxonomy" id="47879"/>
    <lineage>
        <taxon>Bacteria</taxon>
        <taxon>Pseudomonadati</taxon>
        <taxon>Pseudomonadota</taxon>
        <taxon>Gammaproteobacteria</taxon>
        <taxon>Pseudomonadales</taxon>
        <taxon>Pseudomonadaceae</taxon>
        <taxon>Pseudomonas</taxon>
    </lineage>
</organism>
<dbReference type="SMART" id="SM00327">
    <property type="entry name" value="VWA"/>
    <property type="match status" value="1"/>
</dbReference>
<dbReference type="RefSeq" id="WP_208555129.1">
    <property type="nucleotide sequence ID" value="NZ_CP072011.1"/>
</dbReference>
<dbReference type="SUPFAM" id="SSF53300">
    <property type="entry name" value="vWA-like"/>
    <property type="match status" value="1"/>
</dbReference>